<dbReference type="PANTHER" id="PTHR35272:SF3">
    <property type="entry name" value="THIOL:DISULFIDE INTERCHANGE PROTEIN DSBC"/>
    <property type="match status" value="1"/>
</dbReference>
<dbReference type="InterPro" id="IPR051470">
    <property type="entry name" value="Thiol:disulfide_interchange"/>
</dbReference>
<dbReference type="InterPro" id="IPR033954">
    <property type="entry name" value="DiS-bond_Isoase_DsbC/G"/>
</dbReference>
<dbReference type="Proteomes" id="UP000587070">
    <property type="component" value="Unassembled WGS sequence"/>
</dbReference>
<keyword evidence="11" id="KW-1185">Reference proteome</keyword>
<evidence type="ECO:0000313" key="10">
    <source>
        <dbReference type="EMBL" id="MBB4246185.1"/>
    </source>
</evidence>
<dbReference type="GO" id="GO:0016853">
    <property type="term" value="F:isomerase activity"/>
    <property type="evidence" value="ECO:0007669"/>
    <property type="project" value="UniProtKB-KW"/>
</dbReference>
<dbReference type="InterPro" id="IPR018950">
    <property type="entry name" value="DiS-bond_isomerase_DsbC/G_N"/>
</dbReference>
<name>A0A840G2L9_RHOTE</name>
<comment type="subcellular location">
    <subcellularLocation>
        <location evidence="1 7">Periplasm</location>
    </subcellularLocation>
</comment>
<keyword evidence="4 7" id="KW-0574">Periplasm</keyword>
<dbReference type="InterPro" id="IPR017937">
    <property type="entry name" value="Thioredoxin_CS"/>
</dbReference>
<dbReference type="CDD" id="cd03020">
    <property type="entry name" value="DsbA_DsbC_DsbG"/>
    <property type="match status" value="1"/>
</dbReference>
<dbReference type="InterPro" id="IPR036249">
    <property type="entry name" value="Thioredoxin-like_sf"/>
</dbReference>
<organism evidence="10 11">
    <name type="scientific">Rhodocyclus tenuis</name>
    <name type="common">Rhodospirillum tenue</name>
    <dbReference type="NCBI Taxonomy" id="1066"/>
    <lineage>
        <taxon>Bacteria</taxon>
        <taxon>Pseudomonadati</taxon>
        <taxon>Pseudomonadota</taxon>
        <taxon>Betaproteobacteria</taxon>
        <taxon>Rhodocyclales</taxon>
        <taxon>Rhodocyclaceae</taxon>
        <taxon>Rhodocyclus</taxon>
    </lineage>
</organism>
<keyword evidence="6 7" id="KW-0676">Redox-active center</keyword>
<dbReference type="Pfam" id="PF10411">
    <property type="entry name" value="DsbC_N"/>
    <property type="match status" value="1"/>
</dbReference>
<comment type="similarity">
    <text evidence="2 7">Belongs to the thioredoxin family. DsbC subfamily.</text>
</comment>
<keyword evidence="3 7" id="KW-0732">Signal</keyword>
<evidence type="ECO:0000256" key="1">
    <source>
        <dbReference type="ARBA" id="ARBA00004418"/>
    </source>
</evidence>
<evidence type="ECO:0000256" key="4">
    <source>
        <dbReference type="ARBA" id="ARBA00022764"/>
    </source>
</evidence>
<protein>
    <recommendedName>
        <fullName evidence="7">Thiol:disulfide interchange protein</fullName>
    </recommendedName>
</protein>
<feature type="domain" description="Disulphide bond isomerase DsbC/G N-terminal" evidence="8">
    <location>
        <begin position="23"/>
        <end position="87"/>
    </location>
</feature>
<evidence type="ECO:0000256" key="5">
    <source>
        <dbReference type="ARBA" id="ARBA00023157"/>
    </source>
</evidence>
<proteinExistence type="inferred from homology"/>
<dbReference type="SUPFAM" id="SSF52833">
    <property type="entry name" value="Thioredoxin-like"/>
    <property type="match status" value="1"/>
</dbReference>
<dbReference type="EMBL" id="JACIGE010000002">
    <property type="protein sequence ID" value="MBB4246185.1"/>
    <property type="molecule type" value="Genomic_DNA"/>
</dbReference>
<dbReference type="Gene3D" id="3.10.450.70">
    <property type="entry name" value="Disulphide bond isomerase, DsbC/G, N-terminal"/>
    <property type="match status" value="1"/>
</dbReference>
<sequence length="239" mass="26290">MLRRLSPAVLALALATAFATPVFADEASVKKGMEAKLGTRIDSVTRTPYPGLYEVYSDGQIVYTDEKLTTIFLGPLIDGKTMKNVTAERMQKLTAIRFSDLPLDQALKIVRGDGKRVFATFEDPNCGYCKRLAKEVTRLENVTMYVFLLPILSPDSLDKSKQIWCSADRSKAWADWMIDGKSPSGKGDCDTSAVQKNVELGRKLGINGTPTIFFADGERIPGAVPLAKIEQKLAQTPPR</sequence>
<feature type="signal peptide" evidence="7">
    <location>
        <begin position="1"/>
        <end position="24"/>
    </location>
</feature>
<dbReference type="AlphaFoldDB" id="A0A840G2L9"/>
<keyword evidence="5" id="KW-1015">Disulfide bond</keyword>
<feature type="chain" id="PRO_5033105844" description="Thiol:disulfide interchange protein" evidence="7">
    <location>
        <begin position="25"/>
        <end position="239"/>
    </location>
</feature>
<dbReference type="PROSITE" id="PS00194">
    <property type="entry name" value="THIOREDOXIN_1"/>
    <property type="match status" value="1"/>
</dbReference>
<comment type="function">
    <text evidence="7">Required for disulfide bond formation in some periplasmic proteins. Acts by transferring its disulfide bond to other proteins and is reduced in the process.</text>
</comment>
<evidence type="ECO:0000256" key="6">
    <source>
        <dbReference type="ARBA" id="ARBA00023284"/>
    </source>
</evidence>
<evidence type="ECO:0000256" key="3">
    <source>
        <dbReference type="ARBA" id="ARBA00022729"/>
    </source>
</evidence>
<evidence type="ECO:0000259" key="8">
    <source>
        <dbReference type="Pfam" id="PF10411"/>
    </source>
</evidence>
<dbReference type="GO" id="GO:0042597">
    <property type="term" value="C:periplasmic space"/>
    <property type="evidence" value="ECO:0007669"/>
    <property type="project" value="UniProtKB-SubCell"/>
</dbReference>
<reference evidence="10 11" key="1">
    <citation type="submission" date="2020-08" db="EMBL/GenBank/DDBJ databases">
        <title>Genome sequencing of Purple Non-Sulfur Bacteria from various extreme environments.</title>
        <authorList>
            <person name="Mayer M."/>
        </authorList>
    </citation>
    <scope>NUCLEOTIDE SEQUENCE [LARGE SCALE GENOMIC DNA]</scope>
    <source>
        <strain evidence="10 11">2761</strain>
    </source>
</reference>
<dbReference type="PANTHER" id="PTHR35272">
    <property type="entry name" value="THIOL:DISULFIDE INTERCHANGE PROTEIN DSBC-RELATED"/>
    <property type="match status" value="1"/>
</dbReference>
<evidence type="ECO:0000256" key="7">
    <source>
        <dbReference type="RuleBase" id="RU364038"/>
    </source>
</evidence>
<dbReference type="InterPro" id="IPR009094">
    <property type="entry name" value="DiS-bond_isomerase_DsbC/G_N_sf"/>
</dbReference>
<evidence type="ECO:0000313" key="11">
    <source>
        <dbReference type="Proteomes" id="UP000587070"/>
    </source>
</evidence>
<dbReference type="RefSeq" id="WP_184414904.1">
    <property type="nucleotide sequence ID" value="NZ_JACIGE010000002.1"/>
</dbReference>
<keyword evidence="10" id="KW-0413">Isomerase</keyword>
<feature type="domain" description="Thioredoxin-like fold" evidence="9">
    <location>
        <begin position="111"/>
        <end position="233"/>
    </location>
</feature>
<gene>
    <name evidence="10" type="ORF">GGD90_000542</name>
</gene>
<comment type="caution">
    <text evidence="10">The sequence shown here is derived from an EMBL/GenBank/DDBJ whole genome shotgun (WGS) entry which is preliminary data.</text>
</comment>
<dbReference type="Gene3D" id="3.40.30.10">
    <property type="entry name" value="Glutaredoxin"/>
    <property type="match status" value="1"/>
</dbReference>
<accession>A0A840G2L9</accession>
<dbReference type="SUPFAM" id="SSF54423">
    <property type="entry name" value="DsbC/DsbG N-terminal domain-like"/>
    <property type="match status" value="1"/>
</dbReference>
<evidence type="ECO:0000259" key="9">
    <source>
        <dbReference type="Pfam" id="PF13098"/>
    </source>
</evidence>
<dbReference type="Pfam" id="PF13098">
    <property type="entry name" value="Thioredoxin_2"/>
    <property type="match status" value="1"/>
</dbReference>
<evidence type="ECO:0000256" key="2">
    <source>
        <dbReference type="ARBA" id="ARBA00009813"/>
    </source>
</evidence>
<dbReference type="InterPro" id="IPR012336">
    <property type="entry name" value="Thioredoxin-like_fold"/>
</dbReference>